<dbReference type="GO" id="GO:0005634">
    <property type="term" value="C:nucleus"/>
    <property type="evidence" value="ECO:0007669"/>
    <property type="project" value="UniProtKB-SubCell"/>
</dbReference>
<dbReference type="Proteomes" id="UP000230233">
    <property type="component" value="Chromosome I"/>
</dbReference>
<dbReference type="GO" id="GO:0003676">
    <property type="term" value="F:nucleic acid binding"/>
    <property type="evidence" value="ECO:0007669"/>
    <property type="project" value="InterPro"/>
</dbReference>
<evidence type="ECO:0000313" key="2">
    <source>
        <dbReference type="EMBL" id="PIC53815.1"/>
    </source>
</evidence>
<evidence type="ECO:0000313" key="3">
    <source>
        <dbReference type="Proteomes" id="UP000230233"/>
    </source>
</evidence>
<dbReference type="SUPFAM" id="SSF46689">
    <property type="entry name" value="Homeodomain-like"/>
    <property type="match status" value="1"/>
</dbReference>
<dbReference type="PANTHER" id="PTHR46068">
    <property type="entry name" value="PROTEIN CBG27172"/>
    <property type="match status" value="1"/>
</dbReference>
<dbReference type="InterPro" id="IPR009057">
    <property type="entry name" value="Homeodomain-like_sf"/>
</dbReference>
<dbReference type="PANTHER" id="PTHR46068:SF1">
    <property type="entry name" value="TRANSPOSASE IS30-LIKE HTH DOMAIN-CONTAINING PROTEIN"/>
    <property type="match status" value="1"/>
</dbReference>
<protein>
    <recommendedName>
        <fullName evidence="4">Tc1-like transposase DDE domain-containing protein</fullName>
    </recommendedName>
</protein>
<keyword evidence="3" id="KW-1185">Reference proteome</keyword>
<dbReference type="OrthoDB" id="5820972at2759"/>
<evidence type="ECO:0000256" key="1">
    <source>
        <dbReference type="ARBA" id="ARBA00004123"/>
    </source>
</evidence>
<sequence length="344" mass="39685">MRASPHRPIIAKLYADGIRVCDIVRRLQIPKATVYKVVKYIKERGNVSEIPKSGRPHTANTSRIRNIIRKRITRNDALSMNKMATSLGIGRRTIQRIVKKDLGLHSYRLRRGQYLSERSKKNRFQKSKKLLAALTARRLSEVIWTDEKIFTIRPIPNSQNQRQLLQKDEARSPKRKMAFNQMFPQSVMVWAGFTSEGKAPLVFIDRNVKINSEVYQNTVLKDVLLPWVTGHFGQQPFILQQDWAPSHGSKSTKAVLDAHFPGYWDKDMWPASSPDLNPLDFSVWGFLDKVMAHSHPNLESLKRALLKAWDDLDLDYLRRTVESVPTRLKACIKAKGANFEYLLK</sequence>
<organism evidence="2 3">
    <name type="scientific">Caenorhabditis nigoni</name>
    <dbReference type="NCBI Taxonomy" id="1611254"/>
    <lineage>
        <taxon>Eukaryota</taxon>
        <taxon>Metazoa</taxon>
        <taxon>Ecdysozoa</taxon>
        <taxon>Nematoda</taxon>
        <taxon>Chromadorea</taxon>
        <taxon>Rhabditida</taxon>
        <taxon>Rhabditina</taxon>
        <taxon>Rhabditomorpha</taxon>
        <taxon>Rhabditoidea</taxon>
        <taxon>Rhabditidae</taxon>
        <taxon>Peloderinae</taxon>
        <taxon>Caenorhabditis</taxon>
    </lineage>
</organism>
<comment type="caution">
    <text evidence="2">The sequence shown here is derived from an EMBL/GenBank/DDBJ whole genome shotgun (WGS) entry which is preliminary data.</text>
</comment>
<dbReference type="AlphaFoldDB" id="A0A2G5VPS7"/>
<reference evidence="3" key="1">
    <citation type="submission" date="2017-10" db="EMBL/GenBank/DDBJ databases">
        <title>Rapid genome shrinkage in a self-fertile nematode reveals novel sperm competition proteins.</title>
        <authorList>
            <person name="Yin D."/>
            <person name="Schwarz E.M."/>
            <person name="Thomas C.G."/>
            <person name="Felde R.L."/>
            <person name="Korf I.F."/>
            <person name="Cutter A.D."/>
            <person name="Schartner C.M."/>
            <person name="Ralston E.J."/>
            <person name="Meyer B.J."/>
            <person name="Haag E.S."/>
        </authorList>
    </citation>
    <scope>NUCLEOTIDE SEQUENCE [LARGE SCALE GENOMIC DNA]</scope>
    <source>
        <strain evidence="3">JU1422</strain>
    </source>
</reference>
<evidence type="ECO:0008006" key="4">
    <source>
        <dbReference type="Google" id="ProtNLM"/>
    </source>
</evidence>
<dbReference type="Gene3D" id="3.30.420.10">
    <property type="entry name" value="Ribonuclease H-like superfamily/Ribonuclease H"/>
    <property type="match status" value="1"/>
</dbReference>
<accession>A0A2G5VPS7</accession>
<dbReference type="InterPro" id="IPR036397">
    <property type="entry name" value="RNaseH_sf"/>
</dbReference>
<comment type="subcellular location">
    <subcellularLocation>
        <location evidence="1">Nucleus</location>
    </subcellularLocation>
</comment>
<proteinExistence type="predicted"/>
<gene>
    <name evidence="2" type="primary">Cnig_chr_I.g3354</name>
    <name evidence="2" type="ORF">B9Z55_003354</name>
</gene>
<dbReference type="EMBL" id="PDUG01000001">
    <property type="protein sequence ID" value="PIC53815.1"/>
    <property type="molecule type" value="Genomic_DNA"/>
</dbReference>
<name>A0A2G5VPS7_9PELO</name>